<dbReference type="AlphaFoldDB" id="A0A371HCW4"/>
<feature type="transmembrane region" description="Helical" evidence="1">
    <location>
        <begin position="198"/>
        <end position="218"/>
    </location>
</feature>
<keyword evidence="1" id="KW-1133">Transmembrane helix</keyword>
<dbReference type="Pfam" id="PF25597">
    <property type="entry name" value="SH3_retrovirus"/>
    <property type="match status" value="1"/>
</dbReference>
<evidence type="ECO:0000313" key="4">
    <source>
        <dbReference type="EMBL" id="RDY00636.1"/>
    </source>
</evidence>
<dbReference type="Pfam" id="PF07727">
    <property type="entry name" value="RVT_2"/>
    <property type="match status" value="1"/>
</dbReference>
<evidence type="ECO:0000259" key="2">
    <source>
        <dbReference type="Pfam" id="PF07727"/>
    </source>
</evidence>
<sequence length="276" mass="32430">MRSPYDMLYRKPPSYEHLRHQFIFVGYPQGQKGWQVYNPCTQDFLVLRDVRFYKNMFPYSQHKEGSSFTIFPDYKITRSSNQTTHKVSQGKPFFPSHNSFLLAIMSHDKSKTFSYAMKHPKWCEAMTQEIKALEENNTWTLEVLLEGKKLLRSRNFTKWMLVMFFLHGDLNEEVYMVVPPRYVVTNSKHVCLLRKSFAYHNLFTYSMGPILLVILVYVDDLVIDGNGAYACNGFKNYLSKCFHMKDLEKLKYFPGLELSLGTHAYSFTNTSTQQAF</sequence>
<reference evidence="4" key="1">
    <citation type="submission" date="2018-05" db="EMBL/GenBank/DDBJ databases">
        <title>Draft genome of Mucuna pruriens seed.</title>
        <authorList>
            <person name="Nnadi N.E."/>
            <person name="Vos R."/>
            <person name="Hasami M.H."/>
            <person name="Devisetty U.K."/>
            <person name="Aguiy J.C."/>
        </authorList>
    </citation>
    <scope>NUCLEOTIDE SEQUENCE [LARGE SCALE GENOMIC DNA]</scope>
    <source>
        <strain evidence="4">JCA_2017</strain>
    </source>
</reference>
<dbReference type="InterPro" id="IPR013103">
    <property type="entry name" value="RVT_2"/>
</dbReference>
<evidence type="ECO:0000256" key="1">
    <source>
        <dbReference type="SAM" id="Phobius"/>
    </source>
</evidence>
<comment type="caution">
    <text evidence="4">The sequence shown here is derived from an EMBL/GenBank/DDBJ whole genome shotgun (WGS) entry which is preliminary data.</text>
</comment>
<organism evidence="4 5">
    <name type="scientific">Mucuna pruriens</name>
    <name type="common">Velvet bean</name>
    <name type="synonym">Dolichos pruriens</name>
    <dbReference type="NCBI Taxonomy" id="157652"/>
    <lineage>
        <taxon>Eukaryota</taxon>
        <taxon>Viridiplantae</taxon>
        <taxon>Streptophyta</taxon>
        <taxon>Embryophyta</taxon>
        <taxon>Tracheophyta</taxon>
        <taxon>Spermatophyta</taxon>
        <taxon>Magnoliopsida</taxon>
        <taxon>eudicotyledons</taxon>
        <taxon>Gunneridae</taxon>
        <taxon>Pentapetalae</taxon>
        <taxon>rosids</taxon>
        <taxon>fabids</taxon>
        <taxon>Fabales</taxon>
        <taxon>Fabaceae</taxon>
        <taxon>Papilionoideae</taxon>
        <taxon>50 kb inversion clade</taxon>
        <taxon>NPAAA clade</taxon>
        <taxon>indigoferoid/millettioid clade</taxon>
        <taxon>Phaseoleae</taxon>
        <taxon>Mucuna</taxon>
    </lineage>
</organism>
<gene>
    <name evidence="4" type="ORF">CR513_16158</name>
</gene>
<keyword evidence="1" id="KW-0472">Membrane</keyword>
<feature type="non-terminal residue" evidence="4">
    <location>
        <position position="1"/>
    </location>
</feature>
<protein>
    <submittedName>
        <fullName evidence="4">Uncharacterized protein</fullName>
    </submittedName>
</protein>
<dbReference type="EMBL" id="QJKJ01002946">
    <property type="protein sequence ID" value="RDY00636.1"/>
    <property type="molecule type" value="Genomic_DNA"/>
</dbReference>
<name>A0A371HCW4_MUCPR</name>
<proteinExistence type="predicted"/>
<dbReference type="STRING" id="157652.A0A371HCW4"/>
<evidence type="ECO:0000259" key="3">
    <source>
        <dbReference type="Pfam" id="PF25597"/>
    </source>
</evidence>
<dbReference type="OrthoDB" id="1750639at2759"/>
<dbReference type="Proteomes" id="UP000257109">
    <property type="component" value="Unassembled WGS sequence"/>
</dbReference>
<feature type="domain" description="Retroviral polymerase SH3-like" evidence="3">
    <location>
        <begin position="21"/>
        <end position="63"/>
    </location>
</feature>
<keyword evidence="1" id="KW-0812">Transmembrane</keyword>
<dbReference type="InterPro" id="IPR057670">
    <property type="entry name" value="SH3_retrovirus"/>
</dbReference>
<keyword evidence="5" id="KW-1185">Reference proteome</keyword>
<evidence type="ECO:0000313" key="5">
    <source>
        <dbReference type="Proteomes" id="UP000257109"/>
    </source>
</evidence>
<feature type="domain" description="Reverse transcriptase Ty1/copia-type" evidence="2">
    <location>
        <begin position="198"/>
        <end position="266"/>
    </location>
</feature>
<accession>A0A371HCW4</accession>